<name>A0A210PMJ4_MIZYE</name>
<dbReference type="InterPro" id="IPR011701">
    <property type="entry name" value="MFS"/>
</dbReference>
<dbReference type="GO" id="GO:0016020">
    <property type="term" value="C:membrane"/>
    <property type="evidence" value="ECO:0007669"/>
    <property type="project" value="UniProtKB-SubCell"/>
</dbReference>
<sequence length="511" mass="56490">MPKSIENIPLLDDQKKKQYTFTLWQKYTSCRWQVGITAALAMSCSILLRLNMTMVVVCMTPGNLTLAVSQNGTEITIRDPYLNNYVYWDSTIEGLLISGYYIGQVFTSLVFGTFTGRISGRKFIFFLTSALIVVSFVTPALTFFSPYLVLATRVLIGIATGGLEPCGTQLLSNWAPLHERAQMMSITEQANSIGGIGNFILSGFICNIPVLGGWPFIFYIFSGINMVAMILWLFLVYDKPSKHPWIKPAEVDYINSHRTKSHDKPLVVPWFKMMTSGPVWACVLGYVTSGTLFMVMAVCLPLYIEQVLKFDVATNGLVSALAFVGRFLGALVFGYLSDWIFTKRLLSLITIRKTCHATGLLGSIPIILGISFLGQDDQRLAVVLMTLYWFTLTCMNSGFRVNPADIAPRFAGVICGMCVFLNSVVSLFVPMVVTALTPNGTADEWQIVFYGCVGVSVVGTVVFLVLASAKEQEWAKDPEMDKDVVIKVTGSNNHAFDVDSVCSQNSSYSFK</sequence>
<dbReference type="STRING" id="6573.A0A210PMJ4"/>
<dbReference type="InterPro" id="IPR020846">
    <property type="entry name" value="MFS_dom"/>
</dbReference>
<dbReference type="GO" id="GO:0006820">
    <property type="term" value="P:monoatomic anion transport"/>
    <property type="evidence" value="ECO:0007669"/>
    <property type="project" value="TreeGrafter"/>
</dbReference>
<feature type="transmembrane region" description="Helical" evidence="5">
    <location>
        <begin position="123"/>
        <end position="144"/>
    </location>
</feature>
<evidence type="ECO:0000256" key="3">
    <source>
        <dbReference type="ARBA" id="ARBA00022989"/>
    </source>
</evidence>
<evidence type="ECO:0000313" key="7">
    <source>
        <dbReference type="EMBL" id="OWF37694.1"/>
    </source>
</evidence>
<comment type="subcellular location">
    <subcellularLocation>
        <location evidence="1">Membrane</location>
        <topology evidence="1">Multi-pass membrane protein</topology>
    </subcellularLocation>
</comment>
<gene>
    <name evidence="7" type="ORF">KP79_PYT21353</name>
</gene>
<proteinExistence type="predicted"/>
<evidence type="ECO:0000256" key="1">
    <source>
        <dbReference type="ARBA" id="ARBA00004141"/>
    </source>
</evidence>
<dbReference type="InterPro" id="IPR050382">
    <property type="entry name" value="MFS_Na/Anion_cotransporter"/>
</dbReference>
<feature type="transmembrane region" description="Helical" evidence="5">
    <location>
        <begin position="447"/>
        <end position="467"/>
    </location>
</feature>
<feature type="transmembrane region" description="Helical" evidence="5">
    <location>
        <begin position="316"/>
        <end position="336"/>
    </location>
</feature>
<dbReference type="OrthoDB" id="2985014at2759"/>
<feature type="transmembrane region" description="Helical" evidence="5">
    <location>
        <begin position="357"/>
        <end position="374"/>
    </location>
</feature>
<evidence type="ECO:0000256" key="5">
    <source>
        <dbReference type="SAM" id="Phobius"/>
    </source>
</evidence>
<dbReference type="Gene3D" id="1.20.1250.20">
    <property type="entry name" value="MFS general substrate transporter like domains"/>
    <property type="match status" value="2"/>
</dbReference>
<dbReference type="Pfam" id="PF07690">
    <property type="entry name" value="MFS_1"/>
    <property type="match status" value="1"/>
</dbReference>
<dbReference type="FunFam" id="1.20.1250.20:FF:000532">
    <property type="entry name" value="SLC (SoLute Carrier) homolog"/>
    <property type="match status" value="1"/>
</dbReference>
<feature type="transmembrane region" description="Helical" evidence="5">
    <location>
        <begin position="411"/>
        <end position="435"/>
    </location>
</feature>
<dbReference type="InterPro" id="IPR036259">
    <property type="entry name" value="MFS_trans_sf"/>
</dbReference>
<comment type="caution">
    <text evidence="7">The sequence shown here is derived from an EMBL/GenBank/DDBJ whole genome shotgun (WGS) entry which is preliminary data.</text>
</comment>
<protein>
    <submittedName>
        <fullName evidence="7">Sialin</fullName>
    </submittedName>
</protein>
<feature type="transmembrane region" description="Helical" evidence="5">
    <location>
        <begin position="192"/>
        <end position="210"/>
    </location>
</feature>
<dbReference type="SUPFAM" id="SSF103473">
    <property type="entry name" value="MFS general substrate transporter"/>
    <property type="match status" value="1"/>
</dbReference>
<keyword evidence="8" id="KW-1185">Reference proteome</keyword>
<dbReference type="GO" id="GO:0022857">
    <property type="term" value="F:transmembrane transporter activity"/>
    <property type="evidence" value="ECO:0007669"/>
    <property type="project" value="InterPro"/>
</dbReference>
<evidence type="ECO:0000259" key="6">
    <source>
        <dbReference type="PROSITE" id="PS50850"/>
    </source>
</evidence>
<evidence type="ECO:0000313" key="8">
    <source>
        <dbReference type="Proteomes" id="UP000242188"/>
    </source>
</evidence>
<dbReference type="Proteomes" id="UP000242188">
    <property type="component" value="Unassembled WGS sequence"/>
</dbReference>
<feature type="transmembrane region" description="Helical" evidence="5">
    <location>
        <begin position="32"/>
        <end position="50"/>
    </location>
</feature>
<feature type="transmembrane region" description="Helical" evidence="5">
    <location>
        <begin position="216"/>
        <end position="237"/>
    </location>
</feature>
<organism evidence="7 8">
    <name type="scientific">Mizuhopecten yessoensis</name>
    <name type="common">Japanese scallop</name>
    <name type="synonym">Patinopecten yessoensis</name>
    <dbReference type="NCBI Taxonomy" id="6573"/>
    <lineage>
        <taxon>Eukaryota</taxon>
        <taxon>Metazoa</taxon>
        <taxon>Spiralia</taxon>
        <taxon>Lophotrochozoa</taxon>
        <taxon>Mollusca</taxon>
        <taxon>Bivalvia</taxon>
        <taxon>Autobranchia</taxon>
        <taxon>Pteriomorphia</taxon>
        <taxon>Pectinida</taxon>
        <taxon>Pectinoidea</taxon>
        <taxon>Pectinidae</taxon>
        <taxon>Mizuhopecten</taxon>
    </lineage>
</organism>
<keyword evidence="4 5" id="KW-0472">Membrane</keyword>
<feature type="domain" description="Major facilitator superfamily (MFS) profile" evidence="6">
    <location>
        <begin position="37"/>
        <end position="471"/>
    </location>
</feature>
<dbReference type="PANTHER" id="PTHR11662">
    <property type="entry name" value="SOLUTE CARRIER FAMILY 17"/>
    <property type="match status" value="1"/>
</dbReference>
<dbReference type="PANTHER" id="PTHR11662:SF399">
    <property type="entry name" value="FI19708P1-RELATED"/>
    <property type="match status" value="1"/>
</dbReference>
<keyword evidence="2 5" id="KW-0812">Transmembrane</keyword>
<evidence type="ECO:0000256" key="4">
    <source>
        <dbReference type="ARBA" id="ARBA00023136"/>
    </source>
</evidence>
<dbReference type="PROSITE" id="PS50850">
    <property type="entry name" value="MFS"/>
    <property type="match status" value="1"/>
</dbReference>
<dbReference type="EMBL" id="NEDP02005583">
    <property type="protein sequence ID" value="OWF37694.1"/>
    <property type="molecule type" value="Genomic_DNA"/>
</dbReference>
<keyword evidence="3 5" id="KW-1133">Transmembrane helix</keyword>
<accession>A0A210PMJ4</accession>
<feature type="transmembrane region" description="Helical" evidence="5">
    <location>
        <begin position="380"/>
        <end position="399"/>
    </location>
</feature>
<dbReference type="AlphaFoldDB" id="A0A210PMJ4"/>
<evidence type="ECO:0000256" key="2">
    <source>
        <dbReference type="ARBA" id="ARBA00022692"/>
    </source>
</evidence>
<feature type="transmembrane region" description="Helical" evidence="5">
    <location>
        <begin position="150"/>
        <end position="171"/>
    </location>
</feature>
<feature type="transmembrane region" description="Helical" evidence="5">
    <location>
        <begin position="279"/>
        <end position="304"/>
    </location>
</feature>
<reference evidence="7 8" key="1">
    <citation type="journal article" date="2017" name="Nat. Ecol. Evol.">
        <title>Scallop genome provides insights into evolution of bilaterian karyotype and development.</title>
        <authorList>
            <person name="Wang S."/>
            <person name="Zhang J."/>
            <person name="Jiao W."/>
            <person name="Li J."/>
            <person name="Xun X."/>
            <person name="Sun Y."/>
            <person name="Guo X."/>
            <person name="Huan P."/>
            <person name="Dong B."/>
            <person name="Zhang L."/>
            <person name="Hu X."/>
            <person name="Sun X."/>
            <person name="Wang J."/>
            <person name="Zhao C."/>
            <person name="Wang Y."/>
            <person name="Wang D."/>
            <person name="Huang X."/>
            <person name="Wang R."/>
            <person name="Lv J."/>
            <person name="Li Y."/>
            <person name="Zhang Z."/>
            <person name="Liu B."/>
            <person name="Lu W."/>
            <person name="Hui Y."/>
            <person name="Liang J."/>
            <person name="Zhou Z."/>
            <person name="Hou R."/>
            <person name="Li X."/>
            <person name="Liu Y."/>
            <person name="Li H."/>
            <person name="Ning X."/>
            <person name="Lin Y."/>
            <person name="Zhao L."/>
            <person name="Xing Q."/>
            <person name="Dou J."/>
            <person name="Li Y."/>
            <person name="Mao J."/>
            <person name="Guo H."/>
            <person name="Dou H."/>
            <person name="Li T."/>
            <person name="Mu C."/>
            <person name="Jiang W."/>
            <person name="Fu Q."/>
            <person name="Fu X."/>
            <person name="Miao Y."/>
            <person name="Liu J."/>
            <person name="Yu Q."/>
            <person name="Li R."/>
            <person name="Liao H."/>
            <person name="Li X."/>
            <person name="Kong Y."/>
            <person name="Jiang Z."/>
            <person name="Chourrout D."/>
            <person name="Li R."/>
            <person name="Bao Z."/>
        </authorList>
    </citation>
    <scope>NUCLEOTIDE SEQUENCE [LARGE SCALE GENOMIC DNA]</scope>
    <source>
        <strain evidence="7 8">PY_sf001</strain>
    </source>
</reference>